<comment type="caution">
    <text evidence="1">The sequence shown here is derived from an EMBL/GenBank/DDBJ whole genome shotgun (WGS) entry which is preliminary data.</text>
</comment>
<dbReference type="RefSeq" id="WP_387404644.1">
    <property type="nucleotide sequence ID" value="NZ_JBIAQY010000006.1"/>
</dbReference>
<sequence>MSVDPGRQGVSTESGAVRRTYRIVVEYRSRTVSFGPKDLTTCRFIGGRPQEIDKQFCSLTAYPDGSVGIEWALPVRIAVLKRTVIPPEPTGDDVLIACGVAAAFGTGSLSLTSIVMGLVSSVFPT</sequence>
<reference evidence="1 2" key="1">
    <citation type="submission" date="2024-10" db="EMBL/GenBank/DDBJ databases">
        <title>The Natural Products Discovery Center: Release of the First 8490 Sequenced Strains for Exploring Actinobacteria Biosynthetic Diversity.</title>
        <authorList>
            <person name="Kalkreuter E."/>
            <person name="Kautsar S.A."/>
            <person name="Yang D."/>
            <person name="Bader C.D."/>
            <person name="Teijaro C.N."/>
            <person name="Fluegel L."/>
            <person name="Davis C.M."/>
            <person name="Simpson J.R."/>
            <person name="Lauterbach L."/>
            <person name="Steele A.D."/>
            <person name="Gui C."/>
            <person name="Meng S."/>
            <person name="Li G."/>
            <person name="Viehrig K."/>
            <person name="Ye F."/>
            <person name="Su P."/>
            <person name="Kiefer A.F."/>
            <person name="Nichols A."/>
            <person name="Cepeda A.J."/>
            <person name="Yan W."/>
            <person name="Fan B."/>
            <person name="Jiang Y."/>
            <person name="Adhikari A."/>
            <person name="Zheng C.-J."/>
            <person name="Schuster L."/>
            <person name="Cowan T.M."/>
            <person name="Smanski M.J."/>
            <person name="Chevrette M.G."/>
            <person name="De Carvalho L.P.S."/>
            <person name="Shen B."/>
        </authorList>
    </citation>
    <scope>NUCLEOTIDE SEQUENCE [LARGE SCALE GENOMIC DNA]</scope>
    <source>
        <strain evidence="1 2">NPDC002593</strain>
    </source>
</reference>
<dbReference type="Proteomes" id="UP001601992">
    <property type="component" value="Unassembled WGS sequence"/>
</dbReference>
<organism evidence="1 2">
    <name type="scientific">Nocardia jiangxiensis</name>
    <dbReference type="NCBI Taxonomy" id="282685"/>
    <lineage>
        <taxon>Bacteria</taxon>
        <taxon>Bacillati</taxon>
        <taxon>Actinomycetota</taxon>
        <taxon>Actinomycetes</taxon>
        <taxon>Mycobacteriales</taxon>
        <taxon>Nocardiaceae</taxon>
        <taxon>Nocardia</taxon>
    </lineage>
</organism>
<accession>A0ABW6S4V2</accession>
<dbReference type="EMBL" id="JBIAQY010000006">
    <property type="protein sequence ID" value="MFF3570201.1"/>
    <property type="molecule type" value="Genomic_DNA"/>
</dbReference>
<keyword evidence="2" id="KW-1185">Reference proteome</keyword>
<protein>
    <submittedName>
        <fullName evidence="1">Uncharacterized protein</fullName>
    </submittedName>
</protein>
<evidence type="ECO:0000313" key="2">
    <source>
        <dbReference type="Proteomes" id="UP001601992"/>
    </source>
</evidence>
<proteinExistence type="predicted"/>
<gene>
    <name evidence="1" type="ORF">ACFYXQ_20710</name>
</gene>
<evidence type="ECO:0000313" key="1">
    <source>
        <dbReference type="EMBL" id="MFF3570201.1"/>
    </source>
</evidence>
<name>A0ABW6S4V2_9NOCA</name>